<dbReference type="Pfam" id="PF12535">
    <property type="entry name" value="Nudix_N"/>
    <property type="match status" value="1"/>
</dbReference>
<gene>
    <name evidence="4" type="ORF">BED47_01505</name>
</gene>
<dbReference type="Gene3D" id="6.10.250.1120">
    <property type="match status" value="1"/>
</dbReference>
<dbReference type="PANTHER" id="PTHR43046">
    <property type="entry name" value="GDP-MANNOSE MANNOSYL HYDROLASE"/>
    <property type="match status" value="1"/>
</dbReference>
<dbReference type="InterPro" id="IPR059176">
    <property type="entry name" value="UDP-X_N"/>
</dbReference>
<proteinExistence type="predicted"/>
<dbReference type="SUPFAM" id="SSF55811">
    <property type="entry name" value="Nudix"/>
    <property type="match status" value="1"/>
</dbReference>
<dbReference type="InterPro" id="IPR015797">
    <property type="entry name" value="NUDIX_hydrolase-like_dom_sf"/>
</dbReference>
<comment type="caution">
    <text evidence="4">The sequence shown here is derived from an EMBL/GenBank/DDBJ whole genome shotgun (WGS) entry which is preliminary data.</text>
</comment>
<dbReference type="PANTHER" id="PTHR43046:SF16">
    <property type="entry name" value="ADP-RIBOSE PYROPHOSPHATASE YJHB-RELATED"/>
    <property type="match status" value="1"/>
</dbReference>
<dbReference type="Gene3D" id="3.90.79.10">
    <property type="entry name" value="Nucleoside Triphosphate Pyrophosphohydrolase"/>
    <property type="match status" value="1"/>
</dbReference>
<keyword evidence="5" id="KW-1185">Reference proteome</keyword>
<dbReference type="EMBL" id="MDKC01000001">
    <property type="protein sequence ID" value="ODG93875.1"/>
    <property type="molecule type" value="Genomic_DNA"/>
</dbReference>
<evidence type="ECO:0000313" key="4">
    <source>
        <dbReference type="EMBL" id="ODG93875.1"/>
    </source>
</evidence>
<evidence type="ECO:0000256" key="1">
    <source>
        <dbReference type="ARBA" id="ARBA00001946"/>
    </source>
</evidence>
<sequence length="205" mass="23856">MSMKWLEWAQRIQAISQAGLTFTKDVFDKERYEELRHISADILNHYSELQIEEIEGLFRNERGYPTPKLDVRGVVFKNGKILLVKEKLENKWSLPGGFCDVGLSASENVIKEVFEESGYKVEVKKLLAVLDMTKHDHPPHSYHYYKLFIQCEIVGGNPSIGTETSDIDFFDKEHLPELSLNRNTTSQLELMFEYYQNPNKEVCFD</sequence>
<dbReference type="Proteomes" id="UP000094580">
    <property type="component" value="Unassembled WGS sequence"/>
</dbReference>
<organism evidence="4 5">
    <name type="scientific">Gottfriedia luciferensis</name>
    <dbReference type="NCBI Taxonomy" id="178774"/>
    <lineage>
        <taxon>Bacteria</taxon>
        <taxon>Bacillati</taxon>
        <taxon>Bacillota</taxon>
        <taxon>Bacilli</taxon>
        <taxon>Bacillales</taxon>
        <taxon>Bacillaceae</taxon>
        <taxon>Gottfriedia</taxon>
    </lineage>
</organism>
<feature type="domain" description="Nudix hydrolase" evidence="3">
    <location>
        <begin position="66"/>
        <end position="192"/>
    </location>
</feature>
<dbReference type="Pfam" id="PF00293">
    <property type="entry name" value="NUDIX"/>
    <property type="match status" value="1"/>
</dbReference>
<name>A0ABX2ZVM7_9BACI</name>
<evidence type="ECO:0000256" key="2">
    <source>
        <dbReference type="ARBA" id="ARBA00022801"/>
    </source>
</evidence>
<dbReference type="RefSeq" id="WP_069032055.1">
    <property type="nucleotide sequence ID" value="NZ_MDKC01000001.1"/>
</dbReference>
<comment type="cofactor">
    <cofactor evidence="1">
        <name>Mg(2+)</name>
        <dbReference type="ChEBI" id="CHEBI:18420"/>
    </cofactor>
</comment>
<dbReference type="PROSITE" id="PS51462">
    <property type="entry name" value="NUDIX"/>
    <property type="match status" value="1"/>
</dbReference>
<evidence type="ECO:0000259" key="3">
    <source>
        <dbReference type="PROSITE" id="PS51462"/>
    </source>
</evidence>
<dbReference type="InterPro" id="IPR000086">
    <property type="entry name" value="NUDIX_hydrolase_dom"/>
</dbReference>
<protein>
    <submittedName>
        <fullName evidence="4">ADP-ribose pyrophosphatase</fullName>
    </submittedName>
</protein>
<dbReference type="CDD" id="cd04672">
    <property type="entry name" value="NUDIX_CDP-Chase_like"/>
    <property type="match status" value="1"/>
</dbReference>
<reference evidence="4 5" key="1">
    <citation type="submission" date="2016-07" db="EMBL/GenBank/DDBJ databases">
        <authorList>
            <person name="Townsley L."/>
            <person name="Shank E.A."/>
        </authorList>
    </citation>
    <scope>NUCLEOTIDE SEQUENCE [LARGE SCALE GENOMIC DNA]</scope>
    <source>
        <strain evidence="4 5">CH01</strain>
    </source>
</reference>
<keyword evidence="2" id="KW-0378">Hydrolase</keyword>
<accession>A0ABX2ZVM7</accession>
<evidence type="ECO:0000313" key="5">
    <source>
        <dbReference type="Proteomes" id="UP000094580"/>
    </source>
</evidence>